<gene>
    <name evidence="13" type="primary">lexA</name>
    <name evidence="18" type="ORF">Voc01_044120</name>
</gene>
<evidence type="ECO:0000256" key="15">
    <source>
        <dbReference type="SAM" id="MobiDB-lite"/>
    </source>
</evidence>
<keyword evidence="5 13" id="KW-0227">DNA damage</keyword>
<dbReference type="Pfam" id="PF01726">
    <property type="entry name" value="LexA_DNA_bind"/>
    <property type="match status" value="1"/>
</dbReference>
<keyword evidence="8 13" id="KW-0805">Transcription regulation</keyword>
<dbReference type="InterPro" id="IPR036286">
    <property type="entry name" value="LexA/Signal_pep-like_sf"/>
</dbReference>
<dbReference type="FunFam" id="1.10.10.10:FF:000009">
    <property type="entry name" value="LexA repressor"/>
    <property type="match status" value="1"/>
</dbReference>
<proteinExistence type="inferred from homology"/>
<evidence type="ECO:0000256" key="14">
    <source>
        <dbReference type="RuleBase" id="RU003991"/>
    </source>
</evidence>
<evidence type="ECO:0000256" key="8">
    <source>
        <dbReference type="ARBA" id="ARBA00023015"/>
    </source>
</evidence>
<keyword evidence="11 13" id="KW-0234">DNA repair</keyword>
<evidence type="ECO:0000256" key="4">
    <source>
        <dbReference type="ARBA" id="ARBA00022705"/>
    </source>
</evidence>
<dbReference type="EMBL" id="BOPH01000062">
    <property type="protein sequence ID" value="GIJ69495.1"/>
    <property type="molecule type" value="Genomic_DNA"/>
</dbReference>
<reference evidence="18" key="1">
    <citation type="submission" date="2021-01" db="EMBL/GenBank/DDBJ databases">
        <title>Whole genome shotgun sequence of Virgisporangium ochraceum NBRC 16418.</title>
        <authorList>
            <person name="Komaki H."/>
            <person name="Tamura T."/>
        </authorList>
    </citation>
    <scope>NUCLEOTIDE SEQUENCE</scope>
    <source>
        <strain evidence="18">NBRC 16418</strain>
    </source>
</reference>
<evidence type="ECO:0000259" key="16">
    <source>
        <dbReference type="Pfam" id="PF00717"/>
    </source>
</evidence>
<feature type="compositionally biased region" description="Gly residues" evidence="15">
    <location>
        <begin position="117"/>
        <end position="127"/>
    </location>
</feature>
<evidence type="ECO:0000259" key="17">
    <source>
        <dbReference type="Pfam" id="PF01726"/>
    </source>
</evidence>
<dbReference type="AlphaFoldDB" id="A0A8J3ZW28"/>
<dbReference type="GO" id="GO:0006260">
    <property type="term" value="P:DNA replication"/>
    <property type="evidence" value="ECO:0007669"/>
    <property type="project" value="UniProtKB-UniRule"/>
</dbReference>
<dbReference type="HAMAP" id="MF_00015">
    <property type="entry name" value="LexA"/>
    <property type="match status" value="1"/>
</dbReference>
<organism evidence="18 19">
    <name type="scientific">Virgisporangium ochraceum</name>
    <dbReference type="NCBI Taxonomy" id="65505"/>
    <lineage>
        <taxon>Bacteria</taxon>
        <taxon>Bacillati</taxon>
        <taxon>Actinomycetota</taxon>
        <taxon>Actinomycetes</taxon>
        <taxon>Micromonosporales</taxon>
        <taxon>Micromonosporaceae</taxon>
        <taxon>Virgisporangium</taxon>
    </lineage>
</organism>
<evidence type="ECO:0000256" key="12">
    <source>
        <dbReference type="ARBA" id="ARBA00023236"/>
    </source>
</evidence>
<sequence length="368" mass="37966">MTADDRTAGAPHRGTPGGTQQRGVPHPGAPHSGAVERGQPRPDGAASQPASQPTAPGKPAASGAAGRAGGRAGAGRAPSQGSAPTQGSAPSQGAAASQGGAPAAVPIGSAGQAGQPAGSGRGTGAAGGRPRKSSRQRGGDQEIRAVTAVVSAFPDLFASDLTARQQRILEFIRSWVERYGYPPSVREIGEAVGLVSPSSVAYQLKVLEGKGYLRRDPNRPRAVDVRPPSELVNEDEEAMRSARPAPAFVPVLGRIAAGGPILAEQAVEDVFPLPRELVGEGTLFLLQVKGDSMLDAAICDGDWVVVRQQPTANNGEIVAAMLDGEATVKTYRRRDGHVWLLPQNPAFEPINGDEATIMGRVVAVLRRI</sequence>
<feature type="region of interest" description="Disordered" evidence="15">
    <location>
        <begin position="1"/>
        <end position="141"/>
    </location>
</feature>
<dbReference type="InterPro" id="IPR050077">
    <property type="entry name" value="LexA_repressor"/>
</dbReference>
<dbReference type="Pfam" id="PF00717">
    <property type="entry name" value="Peptidase_S24"/>
    <property type="match status" value="1"/>
</dbReference>
<dbReference type="PANTHER" id="PTHR33516">
    <property type="entry name" value="LEXA REPRESSOR"/>
    <property type="match status" value="1"/>
</dbReference>
<feature type="DNA-binding region" description="H-T-H motif" evidence="13">
    <location>
        <begin position="185"/>
        <end position="205"/>
    </location>
</feature>
<dbReference type="InterPro" id="IPR036388">
    <property type="entry name" value="WH-like_DNA-bd_sf"/>
</dbReference>
<dbReference type="GO" id="GO:0006508">
    <property type="term" value="P:proteolysis"/>
    <property type="evidence" value="ECO:0007669"/>
    <property type="project" value="InterPro"/>
</dbReference>
<dbReference type="InterPro" id="IPR036390">
    <property type="entry name" value="WH_DNA-bd_sf"/>
</dbReference>
<evidence type="ECO:0000256" key="5">
    <source>
        <dbReference type="ARBA" id="ARBA00022763"/>
    </source>
</evidence>
<feature type="compositionally biased region" description="Low complexity" evidence="15">
    <location>
        <begin position="45"/>
        <end position="65"/>
    </location>
</feature>
<feature type="compositionally biased region" description="Low complexity" evidence="15">
    <location>
        <begin position="74"/>
        <end position="116"/>
    </location>
</feature>
<comment type="caution">
    <text evidence="18">The sequence shown here is derived from an EMBL/GenBank/DDBJ whole genome shotgun (WGS) entry which is preliminary data.</text>
</comment>
<feature type="active site" description="For autocatalytic cleavage activity" evidence="13">
    <location>
        <position position="329"/>
    </location>
</feature>
<dbReference type="FunFam" id="2.10.109.10:FF:000001">
    <property type="entry name" value="LexA repressor"/>
    <property type="match status" value="1"/>
</dbReference>
<dbReference type="SUPFAM" id="SSF46785">
    <property type="entry name" value="Winged helix' DNA-binding domain"/>
    <property type="match status" value="1"/>
</dbReference>
<dbReference type="NCBIfam" id="TIGR00498">
    <property type="entry name" value="lexA"/>
    <property type="match status" value="1"/>
</dbReference>
<evidence type="ECO:0000313" key="19">
    <source>
        <dbReference type="Proteomes" id="UP000635606"/>
    </source>
</evidence>
<keyword evidence="4 13" id="KW-0235">DNA replication</keyword>
<dbReference type="PRINTS" id="PR00726">
    <property type="entry name" value="LEXASERPTASE"/>
</dbReference>
<name>A0A8J3ZW28_9ACTN</name>
<dbReference type="GO" id="GO:0045892">
    <property type="term" value="P:negative regulation of DNA-templated transcription"/>
    <property type="evidence" value="ECO:0007669"/>
    <property type="project" value="UniProtKB-UniRule"/>
</dbReference>
<dbReference type="Gene3D" id="2.10.109.10">
    <property type="entry name" value="Umud Fragment, subunit A"/>
    <property type="match status" value="1"/>
</dbReference>
<dbReference type="GO" id="GO:0009432">
    <property type="term" value="P:SOS response"/>
    <property type="evidence" value="ECO:0007669"/>
    <property type="project" value="UniProtKB-UniRule"/>
</dbReference>
<dbReference type="InterPro" id="IPR006197">
    <property type="entry name" value="Peptidase_S24_LexA"/>
</dbReference>
<keyword evidence="10 13" id="KW-0804">Transcription</keyword>
<feature type="domain" description="Peptidase S24/S26A/S26B/S26C" evidence="16">
    <location>
        <begin position="250"/>
        <end position="362"/>
    </location>
</feature>
<dbReference type="EC" id="3.4.21.88" evidence="13"/>
<evidence type="ECO:0000256" key="9">
    <source>
        <dbReference type="ARBA" id="ARBA00023125"/>
    </source>
</evidence>
<feature type="region of interest" description="Disordered" evidence="15">
    <location>
        <begin position="218"/>
        <end position="237"/>
    </location>
</feature>
<dbReference type="GO" id="GO:0004252">
    <property type="term" value="F:serine-type endopeptidase activity"/>
    <property type="evidence" value="ECO:0007669"/>
    <property type="project" value="UniProtKB-UniRule"/>
</dbReference>
<comment type="similarity">
    <text evidence="1 13 14">Belongs to the peptidase S24 family.</text>
</comment>
<dbReference type="GO" id="GO:0003677">
    <property type="term" value="F:DNA binding"/>
    <property type="evidence" value="ECO:0007669"/>
    <property type="project" value="UniProtKB-UniRule"/>
</dbReference>
<evidence type="ECO:0000256" key="10">
    <source>
        <dbReference type="ARBA" id="ARBA00023163"/>
    </source>
</evidence>
<dbReference type="InterPro" id="IPR006200">
    <property type="entry name" value="LexA"/>
</dbReference>
<dbReference type="Gene3D" id="1.10.10.10">
    <property type="entry name" value="Winged helix-like DNA-binding domain superfamily/Winged helix DNA-binding domain"/>
    <property type="match status" value="1"/>
</dbReference>
<dbReference type="InterPro" id="IPR039418">
    <property type="entry name" value="LexA-like"/>
</dbReference>
<evidence type="ECO:0000256" key="3">
    <source>
        <dbReference type="ARBA" id="ARBA00022491"/>
    </source>
</evidence>
<comment type="function">
    <text evidence="13">Represses a number of genes involved in the response to DNA damage (SOS response), including recA and lexA. In the presence of single-stranded DNA, RecA interacts with LexA causing an autocatalytic cleavage which disrupts the DNA-binding part of LexA, leading to derepression of the SOS regulon and eventually DNA repair.</text>
</comment>
<keyword evidence="3 13" id="KW-0678">Repressor</keyword>
<keyword evidence="7 13" id="KW-0068">Autocatalytic cleavage</keyword>
<protein>
    <recommendedName>
        <fullName evidence="13">LexA repressor</fullName>
        <ecNumber evidence="13">3.4.21.88</ecNumber>
    </recommendedName>
</protein>
<dbReference type="InterPro" id="IPR006199">
    <property type="entry name" value="LexA_DNA-bd_dom"/>
</dbReference>
<feature type="site" description="Cleavage; by autolysis" evidence="13">
    <location>
        <begin position="257"/>
        <end position="258"/>
    </location>
</feature>
<feature type="domain" description="LexA repressor DNA-binding" evidence="17">
    <location>
        <begin position="159"/>
        <end position="222"/>
    </location>
</feature>
<dbReference type="PANTHER" id="PTHR33516:SF2">
    <property type="entry name" value="LEXA REPRESSOR-RELATED"/>
    <property type="match status" value="1"/>
</dbReference>
<evidence type="ECO:0000256" key="2">
    <source>
        <dbReference type="ARBA" id="ARBA00011738"/>
    </source>
</evidence>
<keyword evidence="9 13" id="KW-0238">DNA-binding</keyword>
<keyword evidence="19" id="KW-1185">Reference proteome</keyword>
<dbReference type="InterPro" id="IPR015927">
    <property type="entry name" value="Peptidase_S24_S26A/B/C"/>
</dbReference>
<dbReference type="Proteomes" id="UP000635606">
    <property type="component" value="Unassembled WGS sequence"/>
</dbReference>
<keyword evidence="6 13" id="KW-0378">Hydrolase</keyword>
<accession>A0A8J3ZW28</accession>
<dbReference type="GO" id="GO:0006281">
    <property type="term" value="P:DNA repair"/>
    <property type="evidence" value="ECO:0007669"/>
    <property type="project" value="UniProtKB-UniRule"/>
</dbReference>
<evidence type="ECO:0000313" key="18">
    <source>
        <dbReference type="EMBL" id="GIJ69495.1"/>
    </source>
</evidence>
<evidence type="ECO:0000256" key="13">
    <source>
        <dbReference type="HAMAP-Rule" id="MF_00015"/>
    </source>
</evidence>
<dbReference type="CDD" id="cd06529">
    <property type="entry name" value="S24_LexA-like"/>
    <property type="match status" value="1"/>
</dbReference>
<evidence type="ECO:0000256" key="6">
    <source>
        <dbReference type="ARBA" id="ARBA00022801"/>
    </source>
</evidence>
<feature type="active site" description="For autocatalytic cleavage activity" evidence="13">
    <location>
        <position position="292"/>
    </location>
</feature>
<keyword evidence="12 13" id="KW-0742">SOS response</keyword>
<comment type="catalytic activity">
    <reaction evidence="13">
        <text>Hydrolysis of Ala-|-Gly bond in repressor LexA.</text>
        <dbReference type="EC" id="3.4.21.88"/>
    </reaction>
</comment>
<evidence type="ECO:0000256" key="11">
    <source>
        <dbReference type="ARBA" id="ARBA00023204"/>
    </source>
</evidence>
<evidence type="ECO:0000256" key="1">
    <source>
        <dbReference type="ARBA" id="ARBA00007484"/>
    </source>
</evidence>
<comment type="subunit">
    <text evidence="2 13">Homodimer.</text>
</comment>
<dbReference type="SUPFAM" id="SSF51306">
    <property type="entry name" value="LexA/Signal peptidase"/>
    <property type="match status" value="1"/>
</dbReference>
<evidence type="ECO:0000256" key="7">
    <source>
        <dbReference type="ARBA" id="ARBA00022813"/>
    </source>
</evidence>